<dbReference type="AlphaFoldDB" id="A0AAW2U2I1"/>
<evidence type="ECO:0000313" key="1">
    <source>
        <dbReference type="EMBL" id="KAL0411208.1"/>
    </source>
</evidence>
<reference evidence="1" key="2">
    <citation type="journal article" date="2024" name="Plant">
        <title>Genomic evolution and insights into agronomic trait innovations of Sesamum species.</title>
        <authorList>
            <person name="Miao H."/>
            <person name="Wang L."/>
            <person name="Qu L."/>
            <person name="Liu H."/>
            <person name="Sun Y."/>
            <person name="Le M."/>
            <person name="Wang Q."/>
            <person name="Wei S."/>
            <person name="Zheng Y."/>
            <person name="Lin W."/>
            <person name="Duan Y."/>
            <person name="Cao H."/>
            <person name="Xiong S."/>
            <person name="Wang X."/>
            <person name="Wei L."/>
            <person name="Li C."/>
            <person name="Ma Q."/>
            <person name="Ju M."/>
            <person name="Zhao R."/>
            <person name="Li G."/>
            <person name="Mu C."/>
            <person name="Tian Q."/>
            <person name="Mei H."/>
            <person name="Zhang T."/>
            <person name="Gao T."/>
            <person name="Zhang H."/>
        </authorList>
    </citation>
    <scope>NUCLEOTIDE SEQUENCE</scope>
    <source>
        <strain evidence="1">KEN1</strain>
    </source>
</reference>
<sequence>MTKLRDPTASAATAFPSPSLRTISSLLSFASFQHLQIIADVSSTVGIQYPRSRIRNHIHFNHKYTWVGEELWTLPLPMPLSLAMHAHIICPRPQRTPNLSLALSHWGSRSASGASSGCDSCSLALLPLLASGPLAFRLGG</sequence>
<reference evidence="1" key="1">
    <citation type="submission" date="2020-06" db="EMBL/GenBank/DDBJ databases">
        <authorList>
            <person name="Li T."/>
            <person name="Hu X."/>
            <person name="Zhang T."/>
            <person name="Song X."/>
            <person name="Zhang H."/>
            <person name="Dai N."/>
            <person name="Sheng W."/>
            <person name="Hou X."/>
            <person name="Wei L."/>
        </authorList>
    </citation>
    <scope>NUCLEOTIDE SEQUENCE</scope>
    <source>
        <strain evidence="1">KEN1</strain>
        <tissue evidence="1">Leaf</tissue>
    </source>
</reference>
<gene>
    <name evidence="1" type="ORF">Slati_3710500</name>
</gene>
<organism evidence="1">
    <name type="scientific">Sesamum latifolium</name>
    <dbReference type="NCBI Taxonomy" id="2727402"/>
    <lineage>
        <taxon>Eukaryota</taxon>
        <taxon>Viridiplantae</taxon>
        <taxon>Streptophyta</taxon>
        <taxon>Embryophyta</taxon>
        <taxon>Tracheophyta</taxon>
        <taxon>Spermatophyta</taxon>
        <taxon>Magnoliopsida</taxon>
        <taxon>eudicotyledons</taxon>
        <taxon>Gunneridae</taxon>
        <taxon>Pentapetalae</taxon>
        <taxon>asterids</taxon>
        <taxon>lamiids</taxon>
        <taxon>Lamiales</taxon>
        <taxon>Pedaliaceae</taxon>
        <taxon>Sesamum</taxon>
    </lineage>
</organism>
<name>A0AAW2U2I1_9LAMI</name>
<accession>A0AAW2U2I1</accession>
<proteinExistence type="predicted"/>
<comment type="caution">
    <text evidence="1">The sequence shown here is derived from an EMBL/GenBank/DDBJ whole genome shotgun (WGS) entry which is preliminary data.</text>
</comment>
<dbReference type="EMBL" id="JACGWN010000013">
    <property type="protein sequence ID" value="KAL0411208.1"/>
    <property type="molecule type" value="Genomic_DNA"/>
</dbReference>
<protein>
    <submittedName>
        <fullName evidence="1">Uncharacterized protein</fullName>
    </submittedName>
</protein>